<evidence type="ECO:0000313" key="6">
    <source>
        <dbReference type="RefSeq" id="XP_004701984.1"/>
    </source>
</evidence>
<dbReference type="SUPFAM" id="SSF48350">
    <property type="entry name" value="GTPase activation domain, GAP"/>
    <property type="match status" value="1"/>
</dbReference>
<dbReference type="RefSeq" id="XP_004701984.1">
    <property type="nucleotide sequence ID" value="XM_004701927.2"/>
</dbReference>
<organism evidence="5 6">
    <name type="scientific">Echinops telfairi</name>
    <name type="common">Lesser hedgehog tenrec</name>
    <dbReference type="NCBI Taxonomy" id="9371"/>
    <lineage>
        <taxon>Eukaryota</taxon>
        <taxon>Metazoa</taxon>
        <taxon>Chordata</taxon>
        <taxon>Craniata</taxon>
        <taxon>Vertebrata</taxon>
        <taxon>Euteleostomi</taxon>
        <taxon>Mammalia</taxon>
        <taxon>Eutheria</taxon>
        <taxon>Afrotheria</taxon>
        <taxon>Tenrecidae</taxon>
        <taxon>Tenrecinae</taxon>
        <taxon>Echinops</taxon>
    </lineage>
</organism>
<protein>
    <submittedName>
        <fullName evidence="6">T-cell activation Rho GTPase-activating protein</fullName>
    </submittedName>
</protein>
<evidence type="ECO:0000256" key="1">
    <source>
        <dbReference type="ARBA" id="ARBA00022468"/>
    </source>
</evidence>
<dbReference type="InterPro" id="IPR008936">
    <property type="entry name" value="Rho_GTPase_activation_prot"/>
</dbReference>
<dbReference type="GeneID" id="101658133"/>
<dbReference type="InterPro" id="IPR000198">
    <property type="entry name" value="RhoGAP_dom"/>
</dbReference>
<feature type="compositionally biased region" description="Low complexity" evidence="3">
    <location>
        <begin position="528"/>
        <end position="537"/>
    </location>
</feature>
<name>A0ABM0IKB1_ECHTE</name>
<accession>A0ABM0IKB1</accession>
<dbReference type="InterPro" id="IPR047886">
    <property type="entry name" value="ARHGAP20-like_RhoGAP"/>
</dbReference>
<evidence type="ECO:0000256" key="3">
    <source>
        <dbReference type="SAM" id="MobiDB-lite"/>
    </source>
</evidence>
<dbReference type="PROSITE" id="PS50238">
    <property type="entry name" value="RHOGAP"/>
    <property type="match status" value="1"/>
</dbReference>
<keyword evidence="5" id="KW-1185">Reference proteome</keyword>
<reference evidence="6" key="1">
    <citation type="submission" date="2025-08" db="UniProtKB">
        <authorList>
            <consortium name="RefSeq"/>
        </authorList>
    </citation>
    <scope>IDENTIFICATION</scope>
</reference>
<dbReference type="Pfam" id="PF00620">
    <property type="entry name" value="RhoGAP"/>
    <property type="match status" value="1"/>
</dbReference>
<feature type="region of interest" description="Disordered" evidence="3">
    <location>
        <begin position="440"/>
        <end position="545"/>
    </location>
</feature>
<dbReference type="Gene3D" id="1.10.555.10">
    <property type="entry name" value="Rho GTPase activation protein"/>
    <property type="match status" value="1"/>
</dbReference>
<dbReference type="PANTHER" id="PTHR23179:SF26">
    <property type="entry name" value="T-CELL ACTIVATION RHO GTPASE-ACTIVATING PROTEIN"/>
    <property type="match status" value="1"/>
</dbReference>
<evidence type="ECO:0000313" key="5">
    <source>
        <dbReference type="Proteomes" id="UP000694863"/>
    </source>
</evidence>
<feature type="compositionally biased region" description="Polar residues" evidence="3">
    <location>
        <begin position="377"/>
        <end position="394"/>
    </location>
</feature>
<proteinExistence type="predicted"/>
<dbReference type="SMART" id="SM00324">
    <property type="entry name" value="RhoGAP"/>
    <property type="match status" value="1"/>
</dbReference>
<feature type="region of interest" description="Disordered" evidence="3">
    <location>
        <begin position="623"/>
        <end position="657"/>
    </location>
</feature>
<dbReference type="PANTHER" id="PTHR23179">
    <property type="entry name" value="T-CELL ACTIVATION RHO GTPASE ACTIVATING PROTEIN-RELATED"/>
    <property type="match status" value="1"/>
</dbReference>
<evidence type="ECO:0000256" key="2">
    <source>
        <dbReference type="ARBA" id="ARBA00022553"/>
    </source>
</evidence>
<sequence>MKVTSSCNISKTLTAKDMDMVIGCQSEGNIKEHPLLASSESEDSICQLIEVKKRKVLSWPFLIKRLTSLSDFTGPLEPELKATLFDQPLSAICGEDHTLPRPIQGILTILCRQGPSTEGIFRKAANEKARKELKEELNSGGAVDLEGCPVHLLAAVFKDFLRSIPQKLLYRDLFEDWMDALARPCEEDRVEALQQVADKLPRANLELLKQLVYVLFLISKNAGTNKMDSSNLAICIGPNMLAPDSGQSLSLEAQRDLNYKVKTLVEFLIDHCFQVFGENIPAPSSITSDESLEHTDSSDGSTLQNDSAYDSTDPDVEPSVVTCSRSGQPQGPTERPSSLDNSGPRDLCEPGPKPMASVVARLKGSLVQPDRRHSEPSRASSQECLGGRITSQKLTKSEDNFPQARVGSRFESEDAGDPFPEEVFPVAEVKPQRPLGLKAKSVTQGPAFPRGLLPKAISSGSLDSSSDGSPVVSPSSPKRHFFTRHQSFTTKPDKGKPSREIRKHSMSFSFAPHKRAQAKGAGGGSGTHKGLPASQGKKSGKKDSQLAGRIIQASWPETHSHTALHLDLRAQGFSVDDVFRQVDQRLPGRPPSYEEAVLGQPLELTAYTSQTVGSMRARMLSQDSTQPALHPTHHAGDSGNPCHPGPPSGHRLSPVTGRWKGGRTVCASVETEADVAVPGRAALPRLRTVSESLEKSRRDYFVRRCSQPVLEADRFPSARESYI</sequence>
<evidence type="ECO:0000259" key="4">
    <source>
        <dbReference type="PROSITE" id="PS50238"/>
    </source>
</evidence>
<keyword evidence="2" id="KW-0597">Phosphoprotein</keyword>
<feature type="compositionally biased region" description="Low complexity" evidence="3">
    <location>
        <begin position="458"/>
        <end position="476"/>
    </location>
</feature>
<feature type="compositionally biased region" description="Polar residues" evidence="3">
    <location>
        <begin position="321"/>
        <end position="341"/>
    </location>
</feature>
<feature type="compositionally biased region" description="Basic and acidic residues" evidence="3">
    <location>
        <begin position="491"/>
        <end position="500"/>
    </location>
</feature>
<dbReference type="Proteomes" id="UP000694863">
    <property type="component" value="Unplaced"/>
</dbReference>
<keyword evidence="1" id="KW-0343">GTPase activation</keyword>
<feature type="domain" description="Rho-GAP" evidence="4">
    <location>
        <begin position="87"/>
        <end position="276"/>
    </location>
</feature>
<feature type="compositionally biased region" description="Polar residues" evidence="3">
    <location>
        <begin position="298"/>
        <end position="310"/>
    </location>
</feature>
<gene>
    <name evidence="6" type="primary">LOC101658133</name>
</gene>
<dbReference type="CDD" id="cd04402">
    <property type="entry name" value="RhoGAP_ARHGAP20"/>
    <property type="match status" value="1"/>
</dbReference>
<feature type="region of interest" description="Disordered" evidence="3">
    <location>
        <begin position="284"/>
        <end position="419"/>
    </location>
</feature>